<dbReference type="GeneID" id="97472089"/>
<name>A0A2N3VAG6_9NOCA</name>
<dbReference type="EMBL" id="PJMW01000002">
    <property type="protein sequence ID" value="PKV78591.1"/>
    <property type="molecule type" value="Genomic_DNA"/>
</dbReference>
<organism evidence="2 3">
    <name type="scientific">Nocardia fluminea</name>
    <dbReference type="NCBI Taxonomy" id="134984"/>
    <lineage>
        <taxon>Bacteria</taxon>
        <taxon>Bacillati</taxon>
        <taxon>Actinomycetota</taxon>
        <taxon>Actinomycetes</taxon>
        <taxon>Mycobacteriales</taxon>
        <taxon>Nocardiaceae</taxon>
        <taxon>Nocardia</taxon>
    </lineage>
</organism>
<evidence type="ECO:0000313" key="3">
    <source>
        <dbReference type="Proteomes" id="UP000233766"/>
    </source>
</evidence>
<dbReference type="Proteomes" id="UP000233766">
    <property type="component" value="Unassembled WGS sequence"/>
</dbReference>
<protein>
    <submittedName>
        <fullName evidence="2">Uncharacterized protein</fullName>
    </submittedName>
</protein>
<keyword evidence="3" id="KW-1185">Reference proteome</keyword>
<reference evidence="2 3" key="1">
    <citation type="submission" date="2017-12" db="EMBL/GenBank/DDBJ databases">
        <title>Sequencing the genomes of 1000 Actinobacteria strains.</title>
        <authorList>
            <person name="Klenk H.-P."/>
        </authorList>
    </citation>
    <scope>NUCLEOTIDE SEQUENCE [LARGE SCALE GENOMIC DNA]</scope>
    <source>
        <strain evidence="2 3">DSM 44489</strain>
    </source>
</reference>
<evidence type="ECO:0000313" key="2">
    <source>
        <dbReference type="EMBL" id="PKV78591.1"/>
    </source>
</evidence>
<comment type="caution">
    <text evidence="2">The sequence shown here is derived from an EMBL/GenBank/DDBJ whole genome shotgun (WGS) entry which is preliminary data.</text>
</comment>
<dbReference type="InterPro" id="IPR045522">
    <property type="entry name" value="DUF6474"/>
</dbReference>
<proteinExistence type="predicted"/>
<feature type="region of interest" description="Disordered" evidence="1">
    <location>
        <begin position="1"/>
        <end position="21"/>
    </location>
</feature>
<dbReference type="RefSeq" id="WP_101465011.1">
    <property type="nucleotide sequence ID" value="NZ_JBEZZV010000008.1"/>
</dbReference>
<evidence type="ECO:0000256" key="1">
    <source>
        <dbReference type="SAM" id="MobiDB-lite"/>
    </source>
</evidence>
<dbReference type="Pfam" id="PF20079">
    <property type="entry name" value="DUF6474"/>
    <property type="match status" value="1"/>
</dbReference>
<dbReference type="AlphaFoldDB" id="A0A2N3VAG6"/>
<dbReference type="OrthoDB" id="4374070at2"/>
<feature type="compositionally biased region" description="Basic residues" evidence="1">
    <location>
        <begin position="1"/>
        <end position="12"/>
    </location>
</feature>
<accession>A0A2N3VAG6</accession>
<sequence>MGLFSKRKRRPSRRAEAKALKHKAVVEAKLGAKNERKAAKAGERVNRRAAKAQARTADKVAKAQIATLHAEEKAAQKAAAKADRDLFSAGQIRKYIGVARVLIPVLAPLAYRGATMVRGQLDARKAQQLGIGMDQLSEFSGHGARLRARITNTEEALDKIAADKAGDADTMKFVEAARSRMADLNVAVRTAEQMPAARRKAVHASISDELSVLENDVLARLGVR</sequence>
<gene>
    <name evidence="2" type="ORF">ATK86_2966</name>
</gene>